<organism evidence="2 3">
    <name type="scientific">Gigaspora rosea</name>
    <dbReference type="NCBI Taxonomy" id="44941"/>
    <lineage>
        <taxon>Eukaryota</taxon>
        <taxon>Fungi</taxon>
        <taxon>Fungi incertae sedis</taxon>
        <taxon>Mucoromycota</taxon>
        <taxon>Glomeromycotina</taxon>
        <taxon>Glomeromycetes</taxon>
        <taxon>Diversisporales</taxon>
        <taxon>Gigasporaceae</taxon>
        <taxon>Gigaspora</taxon>
    </lineage>
</organism>
<sequence>MGNIPLKIISVCLFFFFLKFSVITVLTDIAASFLHLMGLHVIYFLNQSGNLAEQFMLPCAFSIRAYKFFQA</sequence>
<dbReference type="Proteomes" id="UP000266673">
    <property type="component" value="Unassembled WGS sequence"/>
</dbReference>
<dbReference type="AlphaFoldDB" id="A0A397UYE9"/>
<feature type="transmembrane region" description="Helical" evidence="1">
    <location>
        <begin position="12"/>
        <end position="45"/>
    </location>
</feature>
<protein>
    <submittedName>
        <fullName evidence="2">Uncharacterized protein</fullName>
    </submittedName>
</protein>
<gene>
    <name evidence="2" type="ORF">C2G38_2094956</name>
</gene>
<keyword evidence="3" id="KW-1185">Reference proteome</keyword>
<proteinExistence type="predicted"/>
<evidence type="ECO:0000313" key="2">
    <source>
        <dbReference type="EMBL" id="RIB14762.1"/>
    </source>
</evidence>
<dbReference type="EMBL" id="QKWP01000797">
    <property type="protein sequence ID" value="RIB14762.1"/>
    <property type="molecule type" value="Genomic_DNA"/>
</dbReference>
<reference evidence="2 3" key="1">
    <citation type="submission" date="2018-06" db="EMBL/GenBank/DDBJ databases">
        <title>Comparative genomics reveals the genomic features of Rhizophagus irregularis, R. cerebriforme, R. diaphanum and Gigaspora rosea, and their symbiotic lifestyle signature.</title>
        <authorList>
            <person name="Morin E."/>
            <person name="San Clemente H."/>
            <person name="Chen E.C.H."/>
            <person name="De La Providencia I."/>
            <person name="Hainaut M."/>
            <person name="Kuo A."/>
            <person name="Kohler A."/>
            <person name="Murat C."/>
            <person name="Tang N."/>
            <person name="Roy S."/>
            <person name="Loubradou J."/>
            <person name="Henrissat B."/>
            <person name="Grigoriev I.V."/>
            <person name="Corradi N."/>
            <person name="Roux C."/>
            <person name="Martin F.M."/>
        </authorList>
    </citation>
    <scope>NUCLEOTIDE SEQUENCE [LARGE SCALE GENOMIC DNA]</scope>
    <source>
        <strain evidence="2 3">DAOM 194757</strain>
    </source>
</reference>
<evidence type="ECO:0000313" key="3">
    <source>
        <dbReference type="Proteomes" id="UP000266673"/>
    </source>
</evidence>
<comment type="caution">
    <text evidence="2">The sequence shown here is derived from an EMBL/GenBank/DDBJ whole genome shotgun (WGS) entry which is preliminary data.</text>
</comment>
<accession>A0A397UYE9</accession>
<keyword evidence="1" id="KW-0472">Membrane</keyword>
<keyword evidence="1" id="KW-1133">Transmembrane helix</keyword>
<keyword evidence="1" id="KW-0812">Transmembrane</keyword>
<name>A0A397UYE9_9GLOM</name>
<evidence type="ECO:0000256" key="1">
    <source>
        <dbReference type="SAM" id="Phobius"/>
    </source>
</evidence>